<dbReference type="EC" id="3.2.2.31" evidence="4 14"/>
<dbReference type="SUPFAM" id="SSF48150">
    <property type="entry name" value="DNA-glycosylase"/>
    <property type="match status" value="1"/>
</dbReference>
<dbReference type="PANTHER" id="PTHR42944">
    <property type="entry name" value="ADENINE DNA GLYCOSYLASE"/>
    <property type="match status" value="1"/>
</dbReference>
<protein>
    <recommendedName>
        <fullName evidence="5 14">Adenine DNA glycosylase</fullName>
        <ecNumber evidence="4 14">3.2.2.31</ecNumber>
    </recommendedName>
</protein>
<comment type="function">
    <text evidence="2">Adenine glycosylase active on G-A mispairs. MutY also corrects error-prone DNA synthesis past GO lesions which are due to the oxidatively damaged form of guanine: 7,8-dihydro-8-oxoguanine (8-oxo-dGTP).</text>
</comment>
<dbReference type="FunFam" id="1.10.340.30:FF:000002">
    <property type="entry name" value="Adenine DNA glycosylase"/>
    <property type="match status" value="1"/>
</dbReference>
<keyword evidence="8 14" id="KW-0227">DNA damage</keyword>
<dbReference type="EMBL" id="QNRX01000008">
    <property type="protein sequence ID" value="RBP64477.1"/>
    <property type="molecule type" value="Genomic_DNA"/>
</dbReference>
<comment type="similarity">
    <text evidence="3 14">Belongs to the Nth/MutY family.</text>
</comment>
<feature type="domain" description="HhH-GPD" evidence="15">
    <location>
        <begin position="41"/>
        <end position="192"/>
    </location>
</feature>
<dbReference type="InterPro" id="IPR029119">
    <property type="entry name" value="MutY_C"/>
</dbReference>
<dbReference type="CDD" id="cd03431">
    <property type="entry name" value="NUDIX_DNA_Glycosylase_C-MutY"/>
    <property type="match status" value="1"/>
</dbReference>
<dbReference type="NCBIfam" id="TIGR01084">
    <property type="entry name" value="mutY"/>
    <property type="match status" value="1"/>
</dbReference>
<evidence type="ECO:0000256" key="8">
    <source>
        <dbReference type="ARBA" id="ARBA00022763"/>
    </source>
</evidence>
<evidence type="ECO:0000256" key="12">
    <source>
        <dbReference type="ARBA" id="ARBA00023204"/>
    </source>
</evidence>
<dbReference type="Pfam" id="PF14815">
    <property type="entry name" value="NUDIX_4"/>
    <property type="match status" value="1"/>
</dbReference>
<dbReference type="SMART" id="SM00478">
    <property type="entry name" value="ENDO3c"/>
    <property type="match status" value="1"/>
</dbReference>
<evidence type="ECO:0000256" key="5">
    <source>
        <dbReference type="ARBA" id="ARBA00022023"/>
    </source>
</evidence>
<keyword evidence="7" id="KW-0479">Metal-binding</keyword>
<keyword evidence="17" id="KW-1185">Reference proteome</keyword>
<evidence type="ECO:0000256" key="13">
    <source>
        <dbReference type="ARBA" id="ARBA00023295"/>
    </source>
</evidence>
<evidence type="ECO:0000256" key="10">
    <source>
        <dbReference type="ARBA" id="ARBA00023004"/>
    </source>
</evidence>
<keyword evidence="12" id="KW-0234">DNA repair</keyword>
<keyword evidence="9" id="KW-0378">Hydrolase</keyword>
<dbReference type="Proteomes" id="UP000253490">
    <property type="component" value="Unassembled WGS sequence"/>
</dbReference>
<keyword evidence="13 14" id="KW-0326">Glycosidase</keyword>
<keyword evidence="10 14" id="KW-0408">Iron</keyword>
<dbReference type="InterPro" id="IPR023170">
    <property type="entry name" value="HhH_base_excis_C"/>
</dbReference>
<dbReference type="SUPFAM" id="SSF55811">
    <property type="entry name" value="Nudix"/>
    <property type="match status" value="1"/>
</dbReference>
<dbReference type="Pfam" id="PF00730">
    <property type="entry name" value="HhH-GPD"/>
    <property type="match status" value="1"/>
</dbReference>
<dbReference type="GO" id="GO:0006298">
    <property type="term" value="P:mismatch repair"/>
    <property type="evidence" value="ECO:0007669"/>
    <property type="project" value="TreeGrafter"/>
</dbReference>
<dbReference type="GO" id="GO:0000701">
    <property type="term" value="F:purine-specific mismatch base pair DNA N-glycosylase activity"/>
    <property type="evidence" value="ECO:0007669"/>
    <property type="project" value="UniProtKB-EC"/>
</dbReference>
<evidence type="ECO:0000256" key="7">
    <source>
        <dbReference type="ARBA" id="ARBA00022723"/>
    </source>
</evidence>
<evidence type="ECO:0000313" key="16">
    <source>
        <dbReference type="EMBL" id="RBP64477.1"/>
    </source>
</evidence>
<dbReference type="AlphaFoldDB" id="A0A366I6Y0"/>
<keyword evidence="11" id="KW-0411">Iron-sulfur</keyword>
<dbReference type="InterPro" id="IPR000445">
    <property type="entry name" value="HhH_motif"/>
</dbReference>
<comment type="catalytic activity">
    <reaction evidence="1 14">
        <text>Hydrolyzes free adenine bases from 7,8-dihydro-8-oxoguanine:adenine mismatched double-stranded DNA, leaving an apurinic site.</text>
        <dbReference type="EC" id="3.2.2.31"/>
    </reaction>
</comment>
<dbReference type="Gene3D" id="1.10.1670.10">
    <property type="entry name" value="Helix-hairpin-Helix base-excision DNA repair enzymes (C-terminal)"/>
    <property type="match status" value="1"/>
</dbReference>
<evidence type="ECO:0000256" key="6">
    <source>
        <dbReference type="ARBA" id="ARBA00022485"/>
    </source>
</evidence>
<keyword evidence="6" id="KW-0004">4Fe-4S</keyword>
<dbReference type="GO" id="GO:0035485">
    <property type="term" value="F:adenine/guanine mispair binding"/>
    <property type="evidence" value="ECO:0007669"/>
    <property type="project" value="TreeGrafter"/>
</dbReference>
<evidence type="ECO:0000256" key="14">
    <source>
        <dbReference type="RuleBase" id="RU365096"/>
    </source>
</evidence>
<dbReference type="InterPro" id="IPR044298">
    <property type="entry name" value="MIG/MutY"/>
</dbReference>
<dbReference type="GO" id="GO:0046872">
    <property type="term" value="F:metal ion binding"/>
    <property type="evidence" value="ECO:0007669"/>
    <property type="project" value="UniProtKB-UniRule"/>
</dbReference>
<sequence length="359" mass="41146">MNKGYIYEFQNKLLDWYDENRRILPWREDPSAYKVWISEIMLQQTRVDTVIPYFLRFMEAVPSIFALANISEDKLLKLWEGLGYYSRAKNLKKAAQILLEEHNGQMPSDKKDLQSLPGIGPYTSGAIASIAFGQKEPAIDGNVLRIVSRITANTGDIKDKKVNVDIEQMVREVLSENRAGDFNQALMDLGATVCIPNGAPKCIICPLSTLCEGYNQGIAHTLPVKTAKKKRKVEEKTIFVLKYLDQFALRKRSNKGLLSKLWEYPNVDGFISEKEIKQLIKSWGLLTGSVVELNNSKHLFSHIEWHMKAYYIKVEALQKGNDFTWANKKDIEEKYSIPTAFKEYTKYIDQLEDDDSQAM</sequence>
<name>A0A366I6Y0_9FIRM</name>
<dbReference type="GO" id="GO:0032357">
    <property type="term" value="F:oxidized purine DNA binding"/>
    <property type="evidence" value="ECO:0007669"/>
    <property type="project" value="TreeGrafter"/>
</dbReference>
<comment type="cofactor">
    <cofactor evidence="14">
        <name>[4Fe-4S] cluster</name>
        <dbReference type="ChEBI" id="CHEBI:49883"/>
    </cofactor>
    <text evidence="14">Binds 1 [4Fe-4S] cluster.</text>
</comment>
<evidence type="ECO:0000256" key="3">
    <source>
        <dbReference type="ARBA" id="ARBA00008343"/>
    </source>
</evidence>
<dbReference type="InterPro" id="IPR015797">
    <property type="entry name" value="NUDIX_hydrolase-like_dom_sf"/>
</dbReference>
<evidence type="ECO:0000256" key="9">
    <source>
        <dbReference type="ARBA" id="ARBA00022801"/>
    </source>
</evidence>
<dbReference type="OrthoDB" id="9802365at2"/>
<dbReference type="InterPro" id="IPR003265">
    <property type="entry name" value="HhH-GPD_domain"/>
</dbReference>
<dbReference type="Pfam" id="PF00633">
    <property type="entry name" value="HHH"/>
    <property type="match status" value="1"/>
</dbReference>
<evidence type="ECO:0000313" key="17">
    <source>
        <dbReference type="Proteomes" id="UP000253490"/>
    </source>
</evidence>
<dbReference type="Gene3D" id="3.90.79.10">
    <property type="entry name" value="Nucleoside Triphosphate Pyrophosphohydrolase"/>
    <property type="match status" value="1"/>
</dbReference>
<comment type="caution">
    <text evidence="16">The sequence shown here is derived from an EMBL/GenBank/DDBJ whole genome shotgun (WGS) entry which is preliminary data.</text>
</comment>
<dbReference type="GO" id="GO:0051539">
    <property type="term" value="F:4 iron, 4 sulfur cluster binding"/>
    <property type="evidence" value="ECO:0007669"/>
    <property type="project" value="UniProtKB-UniRule"/>
</dbReference>
<evidence type="ECO:0000256" key="2">
    <source>
        <dbReference type="ARBA" id="ARBA00002933"/>
    </source>
</evidence>
<evidence type="ECO:0000259" key="15">
    <source>
        <dbReference type="SMART" id="SM00478"/>
    </source>
</evidence>
<evidence type="ECO:0000256" key="1">
    <source>
        <dbReference type="ARBA" id="ARBA00000843"/>
    </source>
</evidence>
<gene>
    <name evidence="16" type="ORF">DES36_108100</name>
</gene>
<dbReference type="GO" id="GO:0006284">
    <property type="term" value="P:base-excision repair"/>
    <property type="evidence" value="ECO:0007669"/>
    <property type="project" value="UniProtKB-UniRule"/>
</dbReference>
<dbReference type="InterPro" id="IPR011257">
    <property type="entry name" value="DNA_glycosylase"/>
</dbReference>
<evidence type="ECO:0000256" key="4">
    <source>
        <dbReference type="ARBA" id="ARBA00012045"/>
    </source>
</evidence>
<dbReference type="CDD" id="cd00056">
    <property type="entry name" value="ENDO3c"/>
    <property type="match status" value="1"/>
</dbReference>
<reference evidence="16 17" key="1">
    <citation type="submission" date="2018-06" db="EMBL/GenBank/DDBJ databases">
        <title>Genomic Encyclopedia of Type Strains, Phase IV (KMG-IV): sequencing the most valuable type-strain genomes for metagenomic binning, comparative biology and taxonomic classification.</title>
        <authorList>
            <person name="Goeker M."/>
        </authorList>
    </citation>
    <scope>NUCLEOTIDE SEQUENCE [LARGE SCALE GENOMIC DNA]</scope>
    <source>
        <strain evidence="16 17">DSM 22112</strain>
    </source>
</reference>
<dbReference type="RefSeq" id="WP_113920626.1">
    <property type="nucleotide sequence ID" value="NZ_QNRX01000008.1"/>
</dbReference>
<evidence type="ECO:0000256" key="11">
    <source>
        <dbReference type="ARBA" id="ARBA00023014"/>
    </source>
</evidence>
<dbReference type="PANTHER" id="PTHR42944:SF1">
    <property type="entry name" value="ADENINE DNA GLYCOSYLASE"/>
    <property type="match status" value="1"/>
</dbReference>
<proteinExistence type="inferred from homology"/>
<dbReference type="Gene3D" id="1.10.340.30">
    <property type="entry name" value="Hypothetical protein, domain 2"/>
    <property type="match status" value="1"/>
</dbReference>
<organism evidence="16 17">
    <name type="scientific">Alkalibaculum bacchi</name>
    <dbReference type="NCBI Taxonomy" id="645887"/>
    <lineage>
        <taxon>Bacteria</taxon>
        <taxon>Bacillati</taxon>
        <taxon>Bacillota</taxon>
        <taxon>Clostridia</taxon>
        <taxon>Eubacteriales</taxon>
        <taxon>Eubacteriaceae</taxon>
        <taxon>Alkalibaculum</taxon>
    </lineage>
</organism>
<dbReference type="GO" id="GO:0034039">
    <property type="term" value="F:8-oxo-7,8-dihydroguanine DNA N-glycosylase activity"/>
    <property type="evidence" value="ECO:0007669"/>
    <property type="project" value="TreeGrafter"/>
</dbReference>
<accession>A0A366I6Y0</accession>
<dbReference type="InterPro" id="IPR005760">
    <property type="entry name" value="A/G_AdeGlyc_MutY"/>
</dbReference>